<proteinExistence type="predicted"/>
<dbReference type="PROSITE" id="PS51829">
    <property type="entry name" value="P_HOMO_B"/>
    <property type="match status" value="1"/>
</dbReference>
<organism evidence="4 5">
    <name type="scientific">Lysobacter arvi</name>
    <dbReference type="NCBI Taxonomy" id="3038776"/>
    <lineage>
        <taxon>Bacteria</taxon>
        <taxon>Pseudomonadati</taxon>
        <taxon>Pseudomonadota</taxon>
        <taxon>Gammaproteobacteria</taxon>
        <taxon>Lysobacterales</taxon>
        <taxon>Lysobacteraceae</taxon>
        <taxon>Lysobacter</taxon>
    </lineage>
</organism>
<accession>A0ABU1CE25</accession>
<evidence type="ECO:0000313" key="4">
    <source>
        <dbReference type="EMBL" id="MDR0183330.1"/>
    </source>
</evidence>
<dbReference type="SUPFAM" id="SSF49785">
    <property type="entry name" value="Galactose-binding domain-like"/>
    <property type="match status" value="1"/>
</dbReference>
<dbReference type="Gene3D" id="2.60.120.260">
    <property type="entry name" value="Galactose-binding domain-like"/>
    <property type="match status" value="1"/>
</dbReference>
<dbReference type="InterPro" id="IPR002884">
    <property type="entry name" value="P_dom"/>
</dbReference>
<evidence type="ECO:0000256" key="1">
    <source>
        <dbReference type="ARBA" id="ARBA00022670"/>
    </source>
</evidence>
<protein>
    <submittedName>
        <fullName evidence="4">Proprotein convertase P-domain-containing protein</fullName>
    </submittedName>
</protein>
<evidence type="ECO:0000256" key="2">
    <source>
        <dbReference type="ARBA" id="ARBA00022801"/>
    </source>
</evidence>
<feature type="domain" description="P/Homo B" evidence="3">
    <location>
        <begin position="1"/>
        <end position="90"/>
    </location>
</feature>
<dbReference type="Pfam" id="PF01483">
    <property type="entry name" value="P_proprotein"/>
    <property type="match status" value="1"/>
</dbReference>
<gene>
    <name evidence="4" type="ORF">P8609_10195</name>
</gene>
<comment type="caution">
    <text evidence="4">The sequence shown here is derived from an EMBL/GenBank/DDBJ whole genome shotgun (WGS) entry which is preliminary data.</text>
</comment>
<evidence type="ECO:0000313" key="5">
    <source>
        <dbReference type="Proteomes" id="UP001233535"/>
    </source>
</evidence>
<evidence type="ECO:0000259" key="3">
    <source>
        <dbReference type="PROSITE" id="PS51829"/>
    </source>
</evidence>
<sequence>MSGRSGNAPASASVTVAIVHTYQGDLKVDLVAPDGSLYNVHNRSGGSADNVNKTVTFNLSSEPLNGTWKLRVNDNAAGDTGYLNSWSVTF</sequence>
<keyword evidence="2" id="KW-0378">Hydrolase</keyword>
<dbReference type="Proteomes" id="UP001233535">
    <property type="component" value="Unassembled WGS sequence"/>
</dbReference>
<dbReference type="EMBL" id="JARUHG010000003">
    <property type="protein sequence ID" value="MDR0183330.1"/>
    <property type="molecule type" value="Genomic_DNA"/>
</dbReference>
<dbReference type="InterPro" id="IPR008979">
    <property type="entry name" value="Galactose-bd-like_sf"/>
</dbReference>
<keyword evidence="1" id="KW-0645">Protease</keyword>
<name>A0ABU1CE25_9GAMM</name>
<dbReference type="RefSeq" id="WP_309262871.1">
    <property type="nucleotide sequence ID" value="NZ_JARUHG010000003.1"/>
</dbReference>
<keyword evidence="5" id="KW-1185">Reference proteome</keyword>
<reference evidence="4 5" key="1">
    <citation type="submission" date="2023-04" db="EMBL/GenBank/DDBJ databases">
        <title>Lysobacter sp. strain UC isolated from soil sample.</title>
        <authorList>
            <person name="Choksket S."/>
            <person name="Harshvardhan F."/>
            <person name="Rana R."/>
            <person name="Patil P.B."/>
            <person name="Korpole S."/>
        </authorList>
    </citation>
    <scope>NUCLEOTIDE SEQUENCE [LARGE SCALE GENOMIC DNA]</scope>
    <source>
        <strain evidence="4 5">UC</strain>
    </source>
</reference>